<dbReference type="AlphaFoldDB" id="A0A1B8SES0"/>
<evidence type="ECO:0000313" key="2">
    <source>
        <dbReference type="EMBL" id="OBY31176.1"/>
    </source>
</evidence>
<accession>A0A1B8SES0</accession>
<dbReference type="Proteomes" id="UP000092668">
    <property type="component" value="Unassembled WGS sequence"/>
</dbReference>
<reference evidence="2 3" key="1">
    <citation type="submission" date="2015-06" db="EMBL/GenBank/DDBJ databases">
        <title>Genome sequence of Mycobacterium kumamotonense strain Roo.</title>
        <authorList>
            <person name="Greninger A.L."/>
            <person name="Cunningham G."/>
            <person name="Miller S."/>
        </authorList>
    </citation>
    <scope>NUCLEOTIDE SEQUENCE [LARGE SCALE GENOMIC DNA]</scope>
    <source>
        <strain evidence="2 3">Roo</strain>
    </source>
</reference>
<feature type="non-terminal residue" evidence="2">
    <location>
        <position position="81"/>
    </location>
</feature>
<dbReference type="EMBL" id="LFOE01000019">
    <property type="protein sequence ID" value="OBY31176.1"/>
    <property type="molecule type" value="Genomic_DNA"/>
</dbReference>
<sequence length="81" mass="8485">MEARNGQRDRDSAAAAAMATAVPTAMTAAAGSAPAGIPTGAGSPTALFRRPENGRTTGQAGNLQVGDHRWRWRRQGRRLSL</sequence>
<protein>
    <submittedName>
        <fullName evidence="2">Uncharacterized protein</fullName>
    </submittedName>
</protein>
<evidence type="ECO:0000256" key="1">
    <source>
        <dbReference type="SAM" id="MobiDB-lite"/>
    </source>
</evidence>
<feature type="region of interest" description="Disordered" evidence="1">
    <location>
        <begin position="29"/>
        <end position="69"/>
    </location>
</feature>
<evidence type="ECO:0000313" key="3">
    <source>
        <dbReference type="Proteomes" id="UP000092668"/>
    </source>
</evidence>
<feature type="compositionally biased region" description="Low complexity" evidence="1">
    <location>
        <begin position="29"/>
        <end position="46"/>
    </location>
</feature>
<comment type="caution">
    <text evidence="2">The sequence shown here is derived from an EMBL/GenBank/DDBJ whole genome shotgun (WGS) entry which is preliminary data.</text>
</comment>
<gene>
    <name evidence="2" type="ORF">ACT18_13435</name>
</gene>
<name>A0A1B8SES0_9MYCO</name>
<organism evidence="2 3">
    <name type="scientific">Mycolicibacter kumamotonensis</name>
    <dbReference type="NCBI Taxonomy" id="354243"/>
    <lineage>
        <taxon>Bacteria</taxon>
        <taxon>Bacillati</taxon>
        <taxon>Actinomycetota</taxon>
        <taxon>Actinomycetes</taxon>
        <taxon>Mycobacteriales</taxon>
        <taxon>Mycobacteriaceae</taxon>
        <taxon>Mycolicibacter</taxon>
    </lineage>
</organism>
<proteinExistence type="predicted"/>
<keyword evidence="3" id="KW-1185">Reference proteome</keyword>